<proteinExistence type="predicted"/>
<keyword evidence="3" id="KW-1185">Reference proteome</keyword>
<dbReference type="AlphaFoldDB" id="A0A5C3KDV3"/>
<dbReference type="Proteomes" id="UP000307440">
    <property type="component" value="Unassembled WGS sequence"/>
</dbReference>
<organism evidence="2 3">
    <name type="scientific">Coprinopsis marcescibilis</name>
    <name type="common">Agaric fungus</name>
    <name type="synonym">Psathyrella marcescibilis</name>
    <dbReference type="NCBI Taxonomy" id="230819"/>
    <lineage>
        <taxon>Eukaryota</taxon>
        <taxon>Fungi</taxon>
        <taxon>Dikarya</taxon>
        <taxon>Basidiomycota</taxon>
        <taxon>Agaricomycotina</taxon>
        <taxon>Agaricomycetes</taxon>
        <taxon>Agaricomycetidae</taxon>
        <taxon>Agaricales</taxon>
        <taxon>Agaricineae</taxon>
        <taxon>Psathyrellaceae</taxon>
        <taxon>Coprinopsis</taxon>
    </lineage>
</organism>
<gene>
    <name evidence="2" type="ORF">FA15DRAFT_675668</name>
</gene>
<sequence>MSYPVVYIGLLLACAFAAPSGFQQVMGPASPNISSLSLANLIAYVLANTLWEIFDLNERLEPFISFMRNLVNDGVQPLQPSHANHPQRQEQGLQWRHRPECATLGCRQSGCSVA</sequence>
<keyword evidence="1" id="KW-0732">Signal</keyword>
<evidence type="ECO:0000313" key="2">
    <source>
        <dbReference type="EMBL" id="TFK17947.1"/>
    </source>
</evidence>
<feature type="signal peptide" evidence="1">
    <location>
        <begin position="1"/>
        <end position="17"/>
    </location>
</feature>
<reference evidence="2 3" key="1">
    <citation type="journal article" date="2019" name="Nat. Ecol. Evol.">
        <title>Megaphylogeny resolves global patterns of mushroom evolution.</title>
        <authorList>
            <person name="Varga T."/>
            <person name="Krizsan K."/>
            <person name="Foldi C."/>
            <person name="Dima B."/>
            <person name="Sanchez-Garcia M."/>
            <person name="Sanchez-Ramirez S."/>
            <person name="Szollosi G.J."/>
            <person name="Szarkandi J.G."/>
            <person name="Papp V."/>
            <person name="Albert L."/>
            <person name="Andreopoulos W."/>
            <person name="Angelini C."/>
            <person name="Antonin V."/>
            <person name="Barry K.W."/>
            <person name="Bougher N.L."/>
            <person name="Buchanan P."/>
            <person name="Buyck B."/>
            <person name="Bense V."/>
            <person name="Catcheside P."/>
            <person name="Chovatia M."/>
            <person name="Cooper J."/>
            <person name="Damon W."/>
            <person name="Desjardin D."/>
            <person name="Finy P."/>
            <person name="Geml J."/>
            <person name="Haridas S."/>
            <person name="Hughes K."/>
            <person name="Justo A."/>
            <person name="Karasinski D."/>
            <person name="Kautmanova I."/>
            <person name="Kiss B."/>
            <person name="Kocsube S."/>
            <person name="Kotiranta H."/>
            <person name="LaButti K.M."/>
            <person name="Lechner B.E."/>
            <person name="Liimatainen K."/>
            <person name="Lipzen A."/>
            <person name="Lukacs Z."/>
            <person name="Mihaltcheva S."/>
            <person name="Morgado L.N."/>
            <person name="Niskanen T."/>
            <person name="Noordeloos M.E."/>
            <person name="Ohm R.A."/>
            <person name="Ortiz-Santana B."/>
            <person name="Ovrebo C."/>
            <person name="Racz N."/>
            <person name="Riley R."/>
            <person name="Savchenko A."/>
            <person name="Shiryaev A."/>
            <person name="Soop K."/>
            <person name="Spirin V."/>
            <person name="Szebenyi C."/>
            <person name="Tomsovsky M."/>
            <person name="Tulloss R.E."/>
            <person name="Uehling J."/>
            <person name="Grigoriev I.V."/>
            <person name="Vagvolgyi C."/>
            <person name="Papp T."/>
            <person name="Martin F.M."/>
            <person name="Miettinen O."/>
            <person name="Hibbett D.S."/>
            <person name="Nagy L.G."/>
        </authorList>
    </citation>
    <scope>NUCLEOTIDE SEQUENCE [LARGE SCALE GENOMIC DNA]</scope>
    <source>
        <strain evidence="2 3">CBS 121175</strain>
    </source>
</reference>
<feature type="non-terminal residue" evidence="2">
    <location>
        <position position="114"/>
    </location>
</feature>
<accession>A0A5C3KDV3</accession>
<protein>
    <submittedName>
        <fullName evidence="2">Uncharacterized protein</fullName>
    </submittedName>
</protein>
<evidence type="ECO:0000256" key="1">
    <source>
        <dbReference type="SAM" id="SignalP"/>
    </source>
</evidence>
<evidence type="ECO:0000313" key="3">
    <source>
        <dbReference type="Proteomes" id="UP000307440"/>
    </source>
</evidence>
<feature type="chain" id="PRO_5022913522" evidence="1">
    <location>
        <begin position="18"/>
        <end position="114"/>
    </location>
</feature>
<dbReference type="EMBL" id="ML210447">
    <property type="protein sequence ID" value="TFK17947.1"/>
    <property type="molecule type" value="Genomic_DNA"/>
</dbReference>
<name>A0A5C3KDV3_COPMA</name>